<dbReference type="GO" id="GO:0005737">
    <property type="term" value="C:cytoplasm"/>
    <property type="evidence" value="ECO:0007669"/>
    <property type="project" value="UniProtKB-SubCell"/>
</dbReference>
<dbReference type="InterPro" id="IPR001849">
    <property type="entry name" value="PH_domain"/>
</dbReference>
<dbReference type="FunFam" id="3.20.20.190:FF:000064">
    <property type="entry name" value="Phosphoinositide phospholipase C"/>
    <property type="match status" value="1"/>
</dbReference>
<dbReference type="PANTHER" id="PTHR10336">
    <property type="entry name" value="PHOSPHOINOSITIDE-SPECIFIC PHOSPHOLIPASE C FAMILY PROTEIN"/>
    <property type="match status" value="1"/>
</dbReference>
<dbReference type="SUPFAM" id="SSF47473">
    <property type="entry name" value="EF-hand"/>
    <property type="match status" value="1"/>
</dbReference>
<dbReference type="Pfam" id="PF00168">
    <property type="entry name" value="C2"/>
    <property type="match status" value="1"/>
</dbReference>
<dbReference type="CTD" id="9828667"/>
<evidence type="ECO:0000256" key="2">
    <source>
        <dbReference type="ARBA" id="ARBA00022490"/>
    </source>
</evidence>
<keyword evidence="2" id="KW-0963">Cytoplasm</keyword>
<evidence type="ECO:0000313" key="9">
    <source>
        <dbReference type="EMBL" id="KAF1757501.1"/>
    </source>
</evidence>
<sequence length="720" mass="82296">MAKNVSPEEQAAAQAADEEKTKEELEWAEKGSLLCRIKNQKVKEMSLVTIKSKQFLNYYSSYWFNFVPNALKSVALSELLEVRSGYQTDNLQRASKKYEFQELAPESRCFSVIFSHAKFLHKSVDFCADSRETRDKWVSVLNHLISVAKHQRVVFNETAWLIDKFQQGDTNKNELENSRDNKLNEKEFLNFFERLTDRPDLRFVMTQASSDNVETLTVADLQRFLTVEQGFENVDMKKAEQILDTFEQTVQDKQKEKLMGLMGMRRLMQSRWGNVFKPGNESIFQDMDQPLTHYFVNSSHNTYLTGLQVKGEATVEGYISALRKGARLLELDLFDGEHGEPVITHKRTFIESITLRNSLEAIKRTAFETSPYPVILTLENHVGFVQQAVMAELFKEILGDSLYIPPKDSHRHPLPSPNKLKRKFLLRGKKIILEEEIEEPDEDDSPIDKDKHHVHPHPVAPELSALIGLPSVKLSHNIYQDVNKHPFDGSPSLSENKVYTMFEAAVPIFTYTAERLVKSYPKGLRQDSSNMHPIVSWLCGIQSVAMNFQTAGEELDLNAGLFRINGNCGYVLKPGCLLEGIDPRTMTKPKLKLGIGLFSAQYLPKSEPGKEIIDPYVSVQIFGIPRDETKAKTRIIKDNGFNPEWRDNFYFTLCCPELAIIRFCVKDFDSTSSNDFVGEFSIPVMSLRTGYSQIQLNTGYQHTLDPSASLFVRIAMEEEY</sequence>
<keyword evidence="4" id="KW-0378">Hydrolase</keyword>
<evidence type="ECO:0000259" key="6">
    <source>
        <dbReference type="PROSITE" id="PS50003"/>
    </source>
</evidence>
<dbReference type="Gene3D" id="3.20.20.190">
    <property type="entry name" value="Phosphatidylinositol (PI) phosphodiesterase"/>
    <property type="match status" value="1"/>
</dbReference>
<feature type="domain" description="PH" evidence="6">
    <location>
        <begin position="26"/>
        <end position="146"/>
    </location>
</feature>
<dbReference type="GO" id="GO:0016042">
    <property type="term" value="P:lipid catabolic process"/>
    <property type="evidence" value="ECO:0007669"/>
    <property type="project" value="UniProtKB-KW"/>
</dbReference>
<evidence type="ECO:0000259" key="8">
    <source>
        <dbReference type="PROSITE" id="PS50008"/>
    </source>
</evidence>
<dbReference type="InterPro" id="IPR001711">
    <property type="entry name" value="PLipase_C_Pinositol-sp_Y"/>
</dbReference>
<dbReference type="SUPFAM" id="SSF49562">
    <property type="entry name" value="C2 domain (Calcium/lipid-binding domain, CaLB)"/>
    <property type="match status" value="1"/>
</dbReference>
<dbReference type="KEGG" id="crq:GCK72_013957"/>
<dbReference type="PROSITE" id="PS50003">
    <property type="entry name" value="PH_DOMAIN"/>
    <property type="match status" value="1"/>
</dbReference>
<keyword evidence="4" id="KW-0443">Lipid metabolism</keyword>
<dbReference type="PROSITE" id="PS50007">
    <property type="entry name" value="PIPLC_X_DOMAIN"/>
    <property type="match status" value="1"/>
</dbReference>
<dbReference type="Gene3D" id="1.10.238.10">
    <property type="entry name" value="EF-hand"/>
    <property type="match status" value="1"/>
</dbReference>
<dbReference type="InterPro" id="IPR011993">
    <property type="entry name" value="PH-like_dom_sf"/>
</dbReference>
<dbReference type="InterPro" id="IPR000008">
    <property type="entry name" value="C2_dom"/>
</dbReference>
<dbReference type="InterPro" id="IPR011992">
    <property type="entry name" value="EF-hand-dom_pair"/>
</dbReference>
<dbReference type="SMART" id="SM00149">
    <property type="entry name" value="PLCYc"/>
    <property type="match status" value="1"/>
</dbReference>
<feature type="domain" description="C2" evidence="7">
    <location>
        <begin position="573"/>
        <end position="698"/>
    </location>
</feature>
<dbReference type="PANTHER" id="PTHR10336:SF209">
    <property type="entry name" value="PHOSPHOINOSITIDE PHOSPHOLIPASE C"/>
    <property type="match status" value="1"/>
</dbReference>
<dbReference type="Pfam" id="PF09279">
    <property type="entry name" value="EF-hand_like"/>
    <property type="match status" value="1"/>
</dbReference>
<comment type="subcellular location">
    <subcellularLocation>
        <location evidence="1">Cytoplasm</location>
    </subcellularLocation>
</comment>
<dbReference type="Pfam" id="PF00387">
    <property type="entry name" value="PI-PLC-Y"/>
    <property type="match status" value="1"/>
</dbReference>
<organism evidence="9 10">
    <name type="scientific">Caenorhabditis remanei</name>
    <name type="common">Caenorhabditis vulgaris</name>
    <dbReference type="NCBI Taxonomy" id="31234"/>
    <lineage>
        <taxon>Eukaryota</taxon>
        <taxon>Metazoa</taxon>
        <taxon>Ecdysozoa</taxon>
        <taxon>Nematoda</taxon>
        <taxon>Chromadorea</taxon>
        <taxon>Rhabditida</taxon>
        <taxon>Rhabditina</taxon>
        <taxon>Rhabditomorpha</taxon>
        <taxon>Rhabditoidea</taxon>
        <taxon>Rhabditidae</taxon>
        <taxon>Peloderinae</taxon>
        <taxon>Caenorhabditis</taxon>
    </lineage>
</organism>
<feature type="region of interest" description="Disordered" evidence="5">
    <location>
        <begin position="1"/>
        <end position="22"/>
    </location>
</feature>
<dbReference type="GO" id="GO:0005886">
    <property type="term" value="C:plasma membrane"/>
    <property type="evidence" value="ECO:0007669"/>
    <property type="project" value="TreeGrafter"/>
</dbReference>
<dbReference type="SUPFAM" id="SSF50729">
    <property type="entry name" value="PH domain-like"/>
    <property type="match status" value="1"/>
</dbReference>
<dbReference type="GO" id="GO:0004435">
    <property type="term" value="F:phosphatidylinositol-4,5-bisphosphate phospholipase C activity"/>
    <property type="evidence" value="ECO:0007669"/>
    <property type="project" value="UniProtKB-EC"/>
</dbReference>
<evidence type="ECO:0000256" key="3">
    <source>
        <dbReference type="ARBA" id="ARBA00023224"/>
    </source>
</evidence>
<dbReference type="RefSeq" id="XP_053584849.1">
    <property type="nucleotide sequence ID" value="XM_053730077.1"/>
</dbReference>
<keyword evidence="4" id="KW-0442">Lipid degradation</keyword>
<dbReference type="Gene3D" id="2.30.29.30">
    <property type="entry name" value="Pleckstrin-homology domain (PH domain)/Phosphotyrosine-binding domain (PTB)"/>
    <property type="match status" value="1"/>
</dbReference>
<comment type="caution">
    <text evidence="9">The sequence shown here is derived from an EMBL/GenBank/DDBJ whole genome shotgun (WGS) entry which is preliminary data.</text>
</comment>
<dbReference type="GO" id="GO:0035556">
    <property type="term" value="P:intracellular signal transduction"/>
    <property type="evidence" value="ECO:0007669"/>
    <property type="project" value="InterPro"/>
</dbReference>
<dbReference type="EMBL" id="WUAV01000004">
    <property type="protein sequence ID" value="KAF1757501.1"/>
    <property type="molecule type" value="Genomic_DNA"/>
</dbReference>
<proteinExistence type="predicted"/>
<dbReference type="PROSITE" id="PS50004">
    <property type="entry name" value="C2"/>
    <property type="match status" value="1"/>
</dbReference>
<evidence type="ECO:0000259" key="7">
    <source>
        <dbReference type="PROSITE" id="PS50004"/>
    </source>
</evidence>
<gene>
    <name evidence="9" type="ORF">GCK72_013957</name>
</gene>
<dbReference type="Pfam" id="PF00388">
    <property type="entry name" value="PI-PLC-X"/>
    <property type="match status" value="1"/>
</dbReference>
<dbReference type="PROSITE" id="PS50008">
    <property type="entry name" value="PIPLC_Y_DOMAIN"/>
    <property type="match status" value="1"/>
</dbReference>
<dbReference type="InterPro" id="IPR015359">
    <property type="entry name" value="PLC_EF-hand-like"/>
</dbReference>
<keyword evidence="3" id="KW-0807">Transducer</keyword>
<evidence type="ECO:0000313" key="10">
    <source>
        <dbReference type="Proteomes" id="UP000483820"/>
    </source>
</evidence>
<dbReference type="PRINTS" id="PR00390">
    <property type="entry name" value="PHPHLIPASEC"/>
</dbReference>
<dbReference type="FunFam" id="1.10.238.10:FF:000005">
    <property type="entry name" value="Phosphoinositide phospholipase C"/>
    <property type="match status" value="1"/>
</dbReference>
<evidence type="ECO:0000256" key="5">
    <source>
        <dbReference type="SAM" id="MobiDB-lite"/>
    </source>
</evidence>
<dbReference type="InterPro" id="IPR017946">
    <property type="entry name" value="PLC-like_Pdiesterase_TIM-brl"/>
</dbReference>
<protein>
    <recommendedName>
        <fullName evidence="4">Phosphoinositide phospholipase C</fullName>
        <ecNumber evidence="4">3.1.4.11</ecNumber>
    </recommendedName>
</protein>
<dbReference type="SMART" id="SM00239">
    <property type="entry name" value="C2"/>
    <property type="match status" value="1"/>
</dbReference>
<reference evidence="9 10" key="1">
    <citation type="submission" date="2019-12" db="EMBL/GenBank/DDBJ databases">
        <title>Chromosome-level assembly of the Caenorhabditis remanei genome.</title>
        <authorList>
            <person name="Teterina A.A."/>
            <person name="Willis J.H."/>
            <person name="Phillips P.C."/>
        </authorList>
    </citation>
    <scope>NUCLEOTIDE SEQUENCE [LARGE SCALE GENOMIC DNA]</scope>
    <source>
        <strain evidence="9 10">PX506</strain>
        <tissue evidence="9">Whole organism</tissue>
    </source>
</reference>
<dbReference type="SUPFAM" id="SSF51695">
    <property type="entry name" value="PLC-like phosphodiesterases"/>
    <property type="match status" value="1"/>
</dbReference>
<comment type="catalytic activity">
    <reaction evidence="4">
        <text>a 1,2-diacyl-sn-glycero-3-phospho-(1D-myo-inositol-4,5-bisphosphate) + H2O = 1D-myo-inositol 1,4,5-trisphosphate + a 1,2-diacyl-sn-glycerol + H(+)</text>
        <dbReference type="Rhea" id="RHEA:33179"/>
        <dbReference type="ChEBI" id="CHEBI:15377"/>
        <dbReference type="ChEBI" id="CHEBI:15378"/>
        <dbReference type="ChEBI" id="CHEBI:17815"/>
        <dbReference type="ChEBI" id="CHEBI:58456"/>
        <dbReference type="ChEBI" id="CHEBI:203600"/>
        <dbReference type="EC" id="3.1.4.11"/>
    </reaction>
</comment>
<dbReference type="GeneID" id="9828667"/>
<dbReference type="AlphaFoldDB" id="A0A6A5GS46"/>
<evidence type="ECO:0000256" key="1">
    <source>
        <dbReference type="ARBA" id="ARBA00004496"/>
    </source>
</evidence>
<dbReference type="CDD" id="cd00275">
    <property type="entry name" value="C2_PLC_like"/>
    <property type="match status" value="1"/>
</dbReference>
<accession>A0A6A5GS46</accession>
<dbReference type="SMART" id="SM00148">
    <property type="entry name" value="PLCXc"/>
    <property type="match status" value="1"/>
</dbReference>
<dbReference type="CDD" id="cd08558">
    <property type="entry name" value="PI-PLCc_eukaryota"/>
    <property type="match status" value="1"/>
</dbReference>
<dbReference type="Gene3D" id="2.60.40.150">
    <property type="entry name" value="C2 domain"/>
    <property type="match status" value="1"/>
</dbReference>
<dbReference type="InterPro" id="IPR001192">
    <property type="entry name" value="PI-PLC_fam"/>
</dbReference>
<dbReference type="EC" id="3.1.4.11" evidence="4"/>
<evidence type="ECO:0000256" key="4">
    <source>
        <dbReference type="RuleBase" id="RU361133"/>
    </source>
</evidence>
<dbReference type="InterPro" id="IPR035892">
    <property type="entry name" value="C2_domain_sf"/>
</dbReference>
<name>A0A6A5GS46_CAERE</name>
<feature type="domain" description="PI-PLC Y-box" evidence="8">
    <location>
        <begin position="492"/>
        <end position="577"/>
    </location>
</feature>
<dbReference type="Proteomes" id="UP000483820">
    <property type="component" value="Chromosome IV"/>
</dbReference>
<dbReference type="InterPro" id="IPR000909">
    <property type="entry name" value="PLipase_C_PInositol-sp_X_dom"/>
</dbReference>